<dbReference type="PANTHER" id="PTHR33371:SF4">
    <property type="entry name" value="INTERMEMBRANE PHOSPHOLIPID TRANSPORT SYSTEM BINDING PROTEIN MLAD"/>
    <property type="match status" value="1"/>
</dbReference>
<dbReference type="RefSeq" id="WP_206722724.1">
    <property type="nucleotide sequence ID" value="NZ_CP071090.1"/>
</dbReference>
<evidence type="ECO:0000259" key="3">
    <source>
        <dbReference type="Pfam" id="PF02470"/>
    </source>
</evidence>
<feature type="compositionally biased region" description="Low complexity" evidence="1">
    <location>
        <begin position="391"/>
        <end position="402"/>
    </location>
</feature>
<protein>
    <submittedName>
        <fullName evidence="4">MCE family protein</fullName>
    </submittedName>
</protein>
<keyword evidence="2" id="KW-1133">Transmembrane helix</keyword>
<keyword evidence="5" id="KW-1185">Reference proteome</keyword>
<dbReference type="EMBL" id="CP071090">
    <property type="protein sequence ID" value="QSQ21145.1"/>
    <property type="molecule type" value="Genomic_DNA"/>
</dbReference>
<reference evidence="4 5" key="1">
    <citation type="submission" date="2021-02" db="EMBL/GenBank/DDBJ databases">
        <title>De Novo genome assembly of isolated myxobacteria.</title>
        <authorList>
            <person name="Stevens D.C."/>
        </authorList>
    </citation>
    <scope>NUCLEOTIDE SEQUENCE [LARGE SCALE GENOMIC DNA]</scope>
    <source>
        <strain evidence="5">SCPEA02</strain>
    </source>
</reference>
<proteinExistence type="predicted"/>
<name>A0ABX7NUF5_9BACT</name>
<evidence type="ECO:0000313" key="5">
    <source>
        <dbReference type="Proteomes" id="UP000662747"/>
    </source>
</evidence>
<dbReference type="PANTHER" id="PTHR33371">
    <property type="entry name" value="INTERMEMBRANE PHOSPHOLIPID TRANSPORT SYSTEM BINDING PROTEIN MLAD-RELATED"/>
    <property type="match status" value="1"/>
</dbReference>
<evidence type="ECO:0000256" key="2">
    <source>
        <dbReference type="SAM" id="Phobius"/>
    </source>
</evidence>
<feature type="compositionally biased region" description="Basic and acidic residues" evidence="1">
    <location>
        <begin position="367"/>
        <end position="378"/>
    </location>
</feature>
<feature type="domain" description="Mce/MlaD" evidence="3">
    <location>
        <begin position="46"/>
        <end position="124"/>
    </location>
</feature>
<dbReference type="Pfam" id="PF02470">
    <property type="entry name" value="MlaD"/>
    <property type="match status" value="1"/>
</dbReference>
<feature type="transmembrane region" description="Helical" evidence="2">
    <location>
        <begin position="13"/>
        <end position="35"/>
    </location>
</feature>
<accession>A0ABX7NUF5</accession>
<keyword evidence="2" id="KW-0472">Membrane</keyword>
<keyword evidence="2" id="KW-0812">Transmembrane</keyword>
<feature type="region of interest" description="Disordered" evidence="1">
    <location>
        <begin position="367"/>
        <end position="409"/>
    </location>
</feature>
<dbReference type="InterPro" id="IPR052336">
    <property type="entry name" value="MlaD_Phospholipid_Transporter"/>
</dbReference>
<evidence type="ECO:0000313" key="4">
    <source>
        <dbReference type="EMBL" id="QSQ21145.1"/>
    </source>
</evidence>
<evidence type="ECO:0000256" key="1">
    <source>
        <dbReference type="SAM" id="MobiDB-lite"/>
    </source>
</evidence>
<gene>
    <name evidence="4" type="ORF">JY651_39050</name>
</gene>
<dbReference type="InterPro" id="IPR003399">
    <property type="entry name" value="Mce/MlaD"/>
</dbReference>
<organism evidence="4 5">
    <name type="scientific">Pyxidicoccus parkwayensis</name>
    <dbReference type="NCBI Taxonomy" id="2813578"/>
    <lineage>
        <taxon>Bacteria</taxon>
        <taxon>Pseudomonadati</taxon>
        <taxon>Myxococcota</taxon>
        <taxon>Myxococcia</taxon>
        <taxon>Myxococcales</taxon>
        <taxon>Cystobacterineae</taxon>
        <taxon>Myxococcaceae</taxon>
        <taxon>Pyxidicoccus</taxon>
    </lineage>
</organism>
<sequence length="409" mass="42597">MSLFTSASGERRLALRAGFFVALGLAVAGVVVFFIGQESRLFERQATYRAYFTNVQGLGEESPVWLGGLKVGKVTAITFSEDPNDPRLEVHFQVSRRFSNRVRADSVAQLSSMGVLGDKAVDISLGSPNAPQVEPGGVLRSSAGGDISALLNGAGQVMENSIAISKSLRVAVDAYADPAIARDVARGMSSLRAVLEEVEKGDGALHALIYDKGAGREVRTLMANASQAAQRMDGAVGHVEALLREVRTGDGTAHQLIYGAEGAKALTELGAAAGQLAGLIEDAKKSPNGAVHQLVYGDASGMFADLGSAAANLKTITETVAKGEGTVGGLIADPTVYDDLREVLGNVKRNRILRALVRFSLNNREDLEKIGEPKKVEKPVAQQPGAPSTKPAAALAPGAPVTPGAPPAP</sequence>
<dbReference type="Proteomes" id="UP000662747">
    <property type="component" value="Chromosome"/>
</dbReference>